<comment type="caution">
    <text evidence="1">The sequence shown here is derived from an EMBL/GenBank/DDBJ whole genome shotgun (WGS) entry which is preliminary data.</text>
</comment>
<reference evidence="1 2" key="1">
    <citation type="journal article" date="2019" name="Commun. Biol.">
        <title>The bagworm genome reveals a unique fibroin gene that provides high tensile strength.</title>
        <authorList>
            <person name="Kono N."/>
            <person name="Nakamura H."/>
            <person name="Ohtoshi R."/>
            <person name="Tomita M."/>
            <person name="Numata K."/>
            <person name="Arakawa K."/>
        </authorList>
    </citation>
    <scope>NUCLEOTIDE SEQUENCE [LARGE SCALE GENOMIC DNA]</scope>
</reference>
<gene>
    <name evidence="1" type="ORF">EVAR_36092_1</name>
</gene>
<evidence type="ECO:0000313" key="1">
    <source>
        <dbReference type="EMBL" id="GBP74907.1"/>
    </source>
</evidence>
<name>A0A4C1YKG3_EUMVA</name>
<sequence>MLICLDIYFDLRPTQLTTRARIFHALAKVVFTRSARRRHRPNSRAPSLSRCRLPRYGSVAITIPWLSRAVRPRVKFDRETGRDADAALASAHPSMGPIAF</sequence>
<dbReference type="Proteomes" id="UP000299102">
    <property type="component" value="Unassembled WGS sequence"/>
</dbReference>
<protein>
    <submittedName>
        <fullName evidence="1">Uncharacterized protein</fullName>
    </submittedName>
</protein>
<dbReference type="EMBL" id="BGZK01001228">
    <property type="protein sequence ID" value="GBP74907.1"/>
    <property type="molecule type" value="Genomic_DNA"/>
</dbReference>
<accession>A0A4C1YKG3</accession>
<proteinExistence type="predicted"/>
<dbReference type="AlphaFoldDB" id="A0A4C1YKG3"/>
<keyword evidence="2" id="KW-1185">Reference proteome</keyword>
<organism evidence="1 2">
    <name type="scientific">Eumeta variegata</name>
    <name type="common">Bagworm moth</name>
    <name type="synonym">Eumeta japonica</name>
    <dbReference type="NCBI Taxonomy" id="151549"/>
    <lineage>
        <taxon>Eukaryota</taxon>
        <taxon>Metazoa</taxon>
        <taxon>Ecdysozoa</taxon>
        <taxon>Arthropoda</taxon>
        <taxon>Hexapoda</taxon>
        <taxon>Insecta</taxon>
        <taxon>Pterygota</taxon>
        <taxon>Neoptera</taxon>
        <taxon>Endopterygota</taxon>
        <taxon>Lepidoptera</taxon>
        <taxon>Glossata</taxon>
        <taxon>Ditrysia</taxon>
        <taxon>Tineoidea</taxon>
        <taxon>Psychidae</taxon>
        <taxon>Oiketicinae</taxon>
        <taxon>Eumeta</taxon>
    </lineage>
</organism>
<evidence type="ECO:0000313" key="2">
    <source>
        <dbReference type="Proteomes" id="UP000299102"/>
    </source>
</evidence>